<dbReference type="HOGENOM" id="CLU_1136820_0_0_7"/>
<name>E7A8Y0_HELFC</name>
<dbReference type="OrthoDB" id="5329991at2"/>
<evidence type="ECO:0000313" key="2">
    <source>
        <dbReference type="Proteomes" id="UP000007934"/>
    </source>
</evidence>
<organism evidence="1 2">
    <name type="scientific">Helicobacter felis (strain ATCC 49179 / CCUG 28539 / NCTC 12436 / CS1)</name>
    <dbReference type="NCBI Taxonomy" id="936155"/>
    <lineage>
        <taxon>Bacteria</taxon>
        <taxon>Pseudomonadati</taxon>
        <taxon>Campylobacterota</taxon>
        <taxon>Epsilonproteobacteria</taxon>
        <taxon>Campylobacterales</taxon>
        <taxon>Helicobacteraceae</taxon>
        <taxon>Helicobacter</taxon>
    </lineage>
</organism>
<gene>
    <name evidence="1" type="ordered locus">Hfelis_03320</name>
</gene>
<accession>E7A8Y0</accession>
<dbReference type="eggNOG" id="COG3014">
    <property type="taxonomic scope" value="Bacteria"/>
</dbReference>
<protein>
    <submittedName>
        <fullName evidence="1">Lipoprotein</fullName>
    </submittedName>
</protein>
<dbReference type="Proteomes" id="UP000007934">
    <property type="component" value="Chromosome"/>
</dbReference>
<dbReference type="GeneID" id="36134927"/>
<proteinExistence type="predicted"/>
<dbReference type="EMBL" id="FQ670179">
    <property type="protein sequence ID" value="CBY82416.1"/>
    <property type="molecule type" value="Genomic_DNA"/>
</dbReference>
<dbReference type="KEGG" id="hfe:HFELIS_03320"/>
<dbReference type="AlphaFoldDB" id="E7A8Y0"/>
<sequence length="244" mass="25739">MVSYVAGLFYSTNGDSKGIDDLKEAYGISQIPLLAQDIKHFESHDPKKMTWVIVEDGMQPTLEEFKITEFNFALPLLKPGKDFHKTFQISASGKAENLAVLSHFNAVVQKEYQTTLPAIKARAITSAILKTGAEAGLVGGGAAVGGSAGLAMQATGAGLAMLNKATTAADIRSSNVFPNTVYAGRVDSGTDFSLVIDGASTPFKFVTCAGKSAPSANQVCSDANNIIFVRTFPVANTIKVLTLK</sequence>
<keyword evidence="2" id="KW-1185">Reference proteome</keyword>
<reference evidence="1 2" key="1">
    <citation type="journal article" date="2011" name="Genome Biol. Evol.">
        <title>Comparative whole genome sequence analysis of the carcinogenic bacterial model pathogen Helicobacter felis.</title>
        <authorList>
            <person name="Arnold I.C."/>
            <person name="Zigova Z."/>
            <person name="Holden M."/>
            <person name="Lawley T.D."/>
            <person name="Rad R."/>
            <person name="Dougan G."/>
            <person name="Falkow S."/>
            <person name="Bentley S.D."/>
            <person name="Muller A."/>
        </authorList>
    </citation>
    <scope>NUCLEOTIDE SEQUENCE [LARGE SCALE GENOMIC DNA]</scope>
    <source>
        <strain evidence="2">ATCC 49179 / CCUG 28539 / NCTC 12436 / CS1</strain>
    </source>
</reference>
<keyword evidence="1" id="KW-0449">Lipoprotein</keyword>
<dbReference type="RefSeq" id="WP_013468787.1">
    <property type="nucleotide sequence ID" value="NC_014810.2"/>
</dbReference>
<evidence type="ECO:0000313" key="1">
    <source>
        <dbReference type="EMBL" id="CBY82416.1"/>
    </source>
</evidence>